<dbReference type="Proteomes" id="UP000799778">
    <property type="component" value="Unassembled WGS sequence"/>
</dbReference>
<evidence type="ECO:0000313" key="2">
    <source>
        <dbReference type="EMBL" id="KAF2013534.1"/>
    </source>
</evidence>
<name>A0A6A5XMH6_9PLEO</name>
<feature type="compositionally biased region" description="Polar residues" evidence="1">
    <location>
        <begin position="345"/>
        <end position="361"/>
    </location>
</feature>
<feature type="region of interest" description="Disordered" evidence="1">
    <location>
        <begin position="290"/>
        <end position="405"/>
    </location>
</feature>
<feature type="region of interest" description="Disordered" evidence="1">
    <location>
        <begin position="475"/>
        <end position="523"/>
    </location>
</feature>
<evidence type="ECO:0000256" key="1">
    <source>
        <dbReference type="SAM" id="MobiDB-lite"/>
    </source>
</evidence>
<feature type="compositionally biased region" description="Basic and acidic residues" evidence="1">
    <location>
        <begin position="363"/>
        <end position="405"/>
    </location>
</feature>
<feature type="compositionally biased region" description="Polar residues" evidence="1">
    <location>
        <begin position="480"/>
        <end position="492"/>
    </location>
</feature>
<dbReference type="RefSeq" id="XP_033381873.1">
    <property type="nucleotide sequence ID" value="XM_033532193.1"/>
</dbReference>
<proteinExistence type="predicted"/>
<organism evidence="2 3">
    <name type="scientific">Aaosphaeria arxii CBS 175.79</name>
    <dbReference type="NCBI Taxonomy" id="1450172"/>
    <lineage>
        <taxon>Eukaryota</taxon>
        <taxon>Fungi</taxon>
        <taxon>Dikarya</taxon>
        <taxon>Ascomycota</taxon>
        <taxon>Pezizomycotina</taxon>
        <taxon>Dothideomycetes</taxon>
        <taxon>Pleosporomycetidae</taxon>
        <taxon>Pleosporales</taxon>
        <taxon>Pleosporales incertae sedis</taxon>
        <taxon>Aaosphaeria</taxon>
    </lineage>
</organism>
<sequence>MDERYQWLSNSPTGMRLPTKVRIMRKDSARSEATQFAHDRLHSLLSSMLIPIPDTFESIQSVGVPITMQSDGVNLDVDLQVYFLMAEKMALVRVVYRAWPVVEQQGHPVCNLTFSHTVIPRSWEILSDTTVCNFAWLGKQFPMSDFLGPTCPLSMVRRYLATAFKCTGDGTCLRQCLTVSSESTESSHVSSLHEQSSGTDRSEPESASSPPSLNEAESGNLDDHADSRTDPIVSLPYGPSSFLNAEDEISQATTITNSRALKVQLGDTDPSDVEAAVLIRGFPYEARTVNGRPRHTLHPDMGECTTSQKSGLSSKSSISKSTSAVTLVPKRKIERDLPGHDSVWGDSSSNWDLPAQSNIGTDNHPKSDRINGKPDIDSDIHAKGDQTNDKSDSKRDDQSEVHTKREYLDSVMRSLNKAPEYAIPWSTEWNSKAAHEWLSWVLEPPFLAGPEITCDATIDANVEGEFVSPSRFSEDIPVEQKQSISTGRSFSRSAPGIPVEENKATPSRRSSSASASSMEYELSLKEREEDRLHPWYCTLAECPRCGLAQSES</sequence>
<dbReference type="AlphaFoldDB" id="A0A6A5XMH6"/>
<feature type="compositionally biased region" description="Low complexity" evidence="1">
    <location>
        <begin position="187"/>
        <end position="197"/>
    </location>
</feature>
<dbReference type="EMBL" id="ML978071">
    <property type="protein sequence ID" value="KAF2013534.1"/>
    <property type="molecule type" value="Genomic_DNA"/>
</dbReference>
<protein>
    <submittedName>
        <fullName evidence="2">Uncharacterized protein</fullName>
    </submittedName>
</protein>
<keyword evidence="3" id="KW-1185">Reference proteome</keyword>
<feature type="region of interest" description="Disordered" evidence="1">
    <location>
        <begin position="187"/>
        <end position="239"/>
    </location>
</feature>
<dbReference type="GeneID" id="54289590"/>
<gene>
    <name evidence="2" type="ORF">BU24DRAFT_464309</name>
</gene>
<feature type="compositionally biased region" description="Low complexity" evidence="1">
    <location>
        <begin position="205"/>
        <end position="218"/>
    </location>
</feature>
<evidence type="ECO:0000313" key="3">
    <source>
        <dbReference type="Proteomes" id="UP000799778"/>
    </source>
</evidence>
<reference evidence="2" key="1">
    <citation type="journal article" date="2020" name="Stud. Mycol.">
        <title>101 Dothideomycetes genomes: a test case for predicting lifestyles and emergence of pathogens.</title>
        <authorList>
            <person name="Haridas S."/>
            <person name="Albert R."/>
            <person name="Binder M."/>
            <person name="Bloem J."/>
            <person name="Labutti K."/>
            <person name="Salamov A."/>
            <person name="Andreopoulos B."/>
            <person name="Baker S."/>
            <person name="Barry K."/>
            <person name="Bills G."/>
            <person name="Bluhm B."/>
            <person name="Cannon C."/>
            <person name="Castanera R."/>
            <person name="Culley D."/>
            <person name="Daum C."/>
            <person name="Ezra D."/>
            <person name="Gonzalez J."/>
            <person name="Henrissat B."/>
            <person name="Kuo A."/>
            <person name="Liang C."/>
            <person name="Lipzen A."/>
            <person name="Lutzoni F."/>
            <person name="Magnuson J."/>
            <person name="Mondo S."/>
            <person name="Nolan M."/>
            <person name="Ohm R."/>
            <person name="Pangilinan J."/>
            <person name="Park H.-J."/>
            <person name="Ramirez L."/>
            <person name="Alfaro M."/>
            <person name="Sun H."/>
            <person name="Tritt A."/>
            <person name="Yoshinaga Y."/>
            <person name="Zwiers L.-H."/>
            <person name="Turgeon B."/>
            <person name="Goodwin S."/>
            <person name="Spatafora J."/>
            <person name="Crous P."/>
            <person name="Grigoriev I."/>
        </authorList>
    </citation>
    <scope>NUCLEOTIDE SEQUENCE</scope>
    <source>
        <strain evidence="2">CBS 175.79</strain>
    </source>
</reference>
<accession>A0A6A5XMH6</accession>
<feature type="compositionally biased region" description="Low complexity" evidence="1">
    <location>
        <begin position="507"/>
        <end position="517"/>
    </location>
</feature>
<feature type="compositionally biased region" description="Low complexity" evidence="1">
    <location>
        <begin position="305"/>
        <end position="323"/>
    </location>
</feature>